<dbReference type="GO" id="GO:1990281">
    <property type="term" value="C:efflux pump complex"/>
    <property type="evidence" value="ECO:0007669"/>
    <property type="project" value="TreeGrafter"/>
</dbReference>
<protein>
    <submittedName>
        <fullName evidence="4">Hemolysin D</fullName>
    </submittedName>
</protein>
<dbReference type="Proteomes" id="UP000326354">
    <property type="component" value="Chromosome"/>
</dbReference>
<dbReference type="AlphaFoldDB" id="A0A5S9IPG1"/>
<dbReference type="Gene3D" id="1.10.287.470">
    <property type="entry name" value="Helix hairpin bin"/>
    <property type="match status" value="1"/>
</dbReference>
<evidence type="ECO:0000256" key="2">
    <source>
        <dbReference type="SAM" id="Coils"/>
    </source>
</evidence>
<evidence type="ECO:0000313" key="4">
    <source>
        <dbReference type="EMBL" id="BBM85277.1"/>
    </source>
</evidence>
<dbReference type="PANTHER" id="PTHR30469:SF15">
    <property type="entry name" value="HLYD FAMILY OF SECRETION PROTEINS"/>
    <property type="match status" value="1"/>
</dbReference>
<evidence type="ECO:0000256" key="1">
    <source>
        <dbReference type="ARBA" id="ARBA00009477"/>
    </source>
</evidence>
<dbReference type="RefSeq" id="WP_151969387.1">
    <property type="nucleotide sequence ID" value="NZ_AP019860.1"/>
</dbReference>
<dbReference type="EMBL" id="AP019860">
    <property type="protein sequence ID" value="BBM85277.1"/>
    <property type="molecule type" value="Genomic_DNA"/>
</dbReference>
<keyword evidence="2" id="KW-0175">Coiled coil</keyword>
<organism evidence="4 5">
    <name type="scientific">Uabimicrobium amorphum</name>
    <dbReference type="NCBI Taxonomy" id="2596890"/>
    <lineage>
        <taxon>Bacteria</taxon>
        <taxon>Pseudomonadati</taxon>
        <taxon>Planctomycetota</taxon>
        <taxon>Candidatus Uabimicrobiia</taxon>
        <taxon>Candidatus Uabimicrobiales</taxon>
        <taxon>Candidatus Uabimicrobiaceae</taxon>
        <taxon>Candidatus Uabimicrobium</taxon>
    </lineage>
</organism>
<sequence length="262" mass="29475">MKYVLPFLLIVAIYSEINFPGTTKPFREIEVAVPEAGIIYKINAKEGDLVRRGQIIAYLDATLLRSSLKIAMARFKSKGNINAAQTTLKLARKKLQKILQLQQQNHIRAEEVEKAQAEVDLATARLLSAKEAQRIHYYEVQRIKTQIERHIVRAPATGIIREFLKEKGESISPAQPLCTLVQLDPIKIIAYPSFEETQQLKVKQQVQVTTSYNKKTYSGRVSFIDPVTDAASNTVKVIITIDNKNQSLKTGVICTINTQSKP</sequence>
<feature type="domain" description="CusB-like beta-barrel" evidence="3">
    <location>
        <begin position="196"/>
        <end position="260"/>
    </location>
</feature>
<evidence type="ECO:0000313" key="5">
    <source>
        <dbReference type="Proteomes" id="UP000326354"/>
    </source>
</evidence>
<accession>A0A5S9IPG1</accession>
<proteinExistence type="inferred from homology"/>
<dbReference type="Gene3D" id="2.40.30.170">
    <property type="match status" value="1"/>
</dbReference>
<feature type="coiled-coil region" evidence="2">
    <location>
        <begin position="81"/>
        <end position="132"/>
    </location>
</feature>
<dbReference type="Pfam" id="PF25954">
    <property type="entry name" value="Beta-barrel_RND_2"/>
    <property type="match status" value="1"/>
</dbReference>
<dbReference type="SUPFAM" id="SSF111369">
    <property type="entry name" value="HlyD-like secretion proteins"/>
    <property type="match status" value="1"/>
</dbReference>
<dbReference type="KEGG" id="uam:UABAM_03641"/>
<comment type="similarity">
    <text evidence="1">Belongs to the membrane fusion protein (MFP) (TC 8.A.1) family.</text>
</comment>
<gene>
    <name evidence="4" type="ORF">UABAM_03641</name>
</gene>
<reference evidence="4 5" key="1">
    <citation type="submission" date="2019-08" db="EMBL/GenBank/DDBJ databases">
        <title>Complete genome sequence of Candidatus Uab amorphum.</title>
        <authorList>
            <person name="Shiratori T."/>
            <person name="Suzuki S."/>
            <person name="Kakizawa Y."/>
            <person name="Ishida K."/>
        </authorList>
    </citation>
    <scope>NUCLEOTIDE SEQUENCE [LARGE SCALE GENOMIC DNA]</scope>
    <source>
        <strain evidence="4 5">SRT547</strain>
    </source>
</reference>
<dbReference type="NCBIfam" id="TIGR01730">
    <property type="entry name" value="RND_mfp"/>
    <property type="match status" value="1"/>
</dbReference>
<dbReference type="OrthoDB" id="268285at2"/>
<name>A0A5S9IPG1_UABAM</name>
<keyword evidence="5" id="KW-1185">Reference proteome</keyword>
<dbReference type="Gene3D" id="2.40.50.100">
    <property type="match status" value="1"/>
</dbReference>
<dbReference type="PANTHER" id="PTHR30469">
    <property type="entry name" value="MULTIDRUG RESISTANCE PROTEIN MDTA"/>
    <property type="match status" value="1"/>
</dbReference>
<evidence type="ECO:0000259" key="3">
    <source>
        <dbReference type="Pfam" id="PF25954"/>
    </source>
</evidence>
<dbReference type="InterPro" id="IPR006143">
    <property type="entry name" value="RND_pump_MFP"/>
</dbReference>
<dbReference type="InterPro" id="IPR058792">
    <property type="entry name" value="Beta-barrel_RND_2"/>
</dbReference>
<dbReference type="GO" id="GO:0015562">
    <property type="term" value="F:efflux transmembrane transporter activity"/>
    <property type="evidence" value="ECO:0007669"/>
    <property type="project" value="TreeGrafter"/>
</dbReference>